<organism evidence="1 2">
    <name type="scientific">Araneus ventricosus</name>
    <name type="common">Orbweaver spider</name>
    <name type="synonym">Epeira ventricosa</name>
    <dbReference type="NCBI Taxonomy" id="182803"/>
    <lineage>
        <taxon>Eukaryota</taxon>
        <taxon>Metazoa</taxon>
        <taxon>Ecdysozoa</taxon>
        <taxon>Arthropoda</taxon>
        <taxon>Chelicerata</taxon>
        <taxon>Arachnida</taxon>
        <taxon>Araneae</taxon>
        <taxon>Araneomorphae</taxon>
        <taxon>Entelegynae</taxon>
        <taxon>Araneoidea</taxon>
        <taxon>Araneidae</taxon>
        <taxon>Araneus</taxon>
    </lineage>
</organism>
<accession>A0A4Y2KBJ2</accession>
<name>A0A4Y2KBJ2_ARAVE</name>
<evidence type="ECO:0000313" key="1">
    <source>
        <dbReference type="EMBL" id="GBM99770.1"/>
    </source>
</evidence>
<evidence type="ECO:0000313" key="2">
    <source>
        <dbReference type="Proteomes" id="UP000499080"/>
    </source>
</evidence>
<comment type="caution">
    <text evidence="1">The sequence shown here is derived from an EMBL/GenBank/DDBJ whole genome shotgun (WGS) entry which is preliminary data.</text>
</comment>
<sequence>MRYMLHHRLAVLLNTRGTDVFNLELDEQKKRSSRGVSLSCPGKDYLLAIRGTDVDPHTSIPLYNLKVIVSGTRNLSSNDGHPLWGAPSSRDHMMPGAIEPGLRLNNVITSYLLFCPRIGNT</sequence>
<dbReference type="AlphaFoldDB" id="A0A4Y2KBJ2"/>
<proteinExistence type="predicted"/>
<dbReference type="EMBL" id="BGPR01004445">
    <property type="protein sequence ID" value="GBM99770.1"/>
    <property type="molecule type" value="Genomic_DNA"/>
</dbReference>
<dbReference type="Proteomes" id="UP000499080">
    <property type="component" value="Unassembled WGS sequence"/>
</dbReference>
<reference evidence="1 2" key="1">
    <citation type="journal article" date="2019" name="Sci. Rep.">
        <title>Orb-weaving spider Araneus ventricosus genome elucidates the spidroin gene catalogue.</title>
        <authorList>
            <person name="Kono N."/>
            <person name="Nakamura H."/>
            <person name="Ohtoshi R."/>
            <person name="Moran D.A.P."/>
            <person name="Shinohara A."/>
            <person name="Yoshida Y."/>
            <person name="Fujiwara M."/>
            <person name="Mori M."/>
            <person name="Tomita M."/>
            <person name="Arakawa K."/>
        </authorList>
    </citation>
    <scope>NUCLEOTIDE SEQUENCE [LARGE SCALE GENOMIC DNA]</scope>
</reference>
<keyword evidence="2" id="KW-1185">Reference proteome</keyword>
<protein>
    <submittedName>
        <fullName evidence="1">Uncharacterized protein</fullName>
    </submittedName>
</protein>
<gene>
    <name evidence="1" type="ORF">AVEN_268036_1</name>
</gene>